<dbReference type="InterPro" id="IPR051947">
    <property type="entry name" value="Sentrin-specific_protease"/>
</dbReference>
<keyword evidence="2" id="KW-0597">Phosphoprotein</keyword>
<dbReference type="Proteomes" id="UP000053573">
    <property type="component" value="Unassembled WGS sequence"/>
</dbReference>
<dbReference type="SUPFAM" id="SSF54001">
    <property type="entry name" value="Cysteine proteinases"/>
    <property type="match status" value="1"/>
</dbReference>
<feature type="region of interest" description="Disordered" evidence="6">
    <location>
        <begin position="547"/>
        <end position="634"/>
    </location>
</feature>
<proteinExistence type="inferred from homology"/>
<dbReference type="GO" id="GO:0005737">
    <property type="term" value="C:cytoplasm"/>
    <property type="evidence" value="ECO:0007669"/>
    <property type="project" value="TreeGrafter"/>
</dbReference>
<feature type="compositionally biased region" description="Low complexity" evidence="6">
    <location>
        <begin position="1220"/>
        <end position="1229"/>
    </location>
</feature>
<dbReference type="EMBL" id="LDEV01001147">
    <property type="protein sequence ID" value="KLJ12161.1"/>
    <property type="molecule type" value="Genomic_DNA"/>
</dbReference>
<name>A0A0H1BSP1_9EURO</name>
<feature type="region of interest" description="Disordered" evidence="6">
    <location>
        <begin position="647"/>
        <end position="681"/>
    </location>
</feature>
<dbReference type="Gene3D" id="3.40.395.10">
    <property type="entry name" value="Adenoviral Proteinase, Chain A"/>
    <property type="match status" value="1"/>
</dbReference>
<evidence type="ECO:0000313" key="8">
    <source>
        <dbReference type="EMBL" id="KLJ12161.1"/>
    </source>
</evidence>
<dbReference type="PROSITE" id="PS50600">
    <property type="entry name" value="ULP_PROTEASE"/>
    <property type="match status" value="1"/>
</dbReference>
<dbReference type="Pfam" id="PF02902">
    <property type="entry name" value="Peptidase_C48"/>
    <property type="match status" value="2"/>
</dbReference>
<feature type="compositionally biased region" description="Basic and acidic residues" evidence="6">
    <location>
        <begin position="805"/>
        <end position="819"/>
    </location>
</feature>
<comment type="similarity">
    <text evidence="1">Belongs to the peptidase C48 family.</text>
</comment>
<evidence type="ECO:0000256" key="5">
    <source>
        <dbReference type="ARBA" id="ARBA00022801"/>
    </source>
</evidence>
<feature type="region of interest" description="Disordered" evidence="6">
    <location>
        <begin position="1213"/>
        <end position="1246"/>
    </location>
</feature>
<feature type="compositionally biased region" description="Polar residues" evidence="6">
    <location>
        <begin position="87"/>
        <end position="101"/>
    </location>
</feature>
<feature type="region of interest" description="Disordered" evidence="6">
    <location>
        <begin position="348"/>
        <end position="412"/>
    </location>
</feature>
<dbReference type="OrthoDB" id="442460at2759"/>
<reference evidence="9" key="1">
    <citation type="journal article" date="2015" name="PLoS Genet.">
        <title>The dynamic genome and transcriptome of the human fungal pathogen Blastomyces and close relative Emmonsia.</title>
        <authorList>
            <person name="Munoz J.F."/>
            <person name="Gauthier G.M."/>
            <person name="Desjardins C.A."/>
            <person name="Gallo J.E."/>
            <person name="Holder J."/>
            <person name="Sullivan T.D."/>
            <person name="Marty A.J."/>
            <person name="Carmen J.C."/>
            <person name="Chen Z."/>
            <person name="Ding L."/>
            <person name="Gujja S."/>
            <person name="Magrini V."/>
            <person name="Misas E."/>
            <person name="Mitreva M."/>
            <person name="Priest M."/>
            <person name="Saif S."/>
            <person name="Whiston E.A."/>
            <person name="Young S."/>
            <person name="Zeng Q."/>
            <person name="Goldman W.E."/>
            <person name="Mardis E.R."/>
            <person name="Taylor J.W."/>
            <person name="McEwen J.G."/>
            <person name="Clay O.K."/>
            <person name="Klein B.S."/>
            <person name="Cuomo C.A."/>
        </authorList>
    </citation>
    <scope>NUCLEOTIDE SEQUENCE [LARGE SCALE GENOMIC DNA]</scope>
    <source>
        <strain evidence="9">UAMH 139</strain>
    </source>
</reference>
<dbReference type="PANTHER" id="PTHR46896">
    <property type="entry name" value="SENTRIN-SPECIFIC PROTEASE"/>
    <property type="match status" value="1"/>
</dbReference>
<feature type="compositionally biased region" description="Basic residues" evidence="6">
    <location>
        <begin position="30"/>
        <end position="42"/>
    </location>
</feature>
<feature type="region of interest" description="Disordered" evidence="6">
    <location>
        <begin position="805"/>
        <end position="844"/>
    </location>
</feature>
<evidence type="ECO:0000259" key="7">
    <source>
        <dbReference type="PROSITE" id="PS50600"/>
    </source>
</evidence>
<dbReference type="GO" id="GO:0005634">
    <property type="term" value="C:nucleus"/>
    <property type="evidence" value="ECO:0007669"/>
    <property type="project" value="TreeGrafter"/>
</dbReference>
<keyword evidence="9" id="KW-1185">Reference proteome</keyword>
<dbReference type="STRING" id="2060906.A0A0H1BSP1"/>
<feature type="compositionally biased region" description="Polar residues" evidence="6">
    <location>
        <begin position="55"/>
        <end position="76"/>
    </location>
</feature>
<feature type="compositionally biased region" description="Basic and acidic residues" evidence="6">
    <location>
        <begin position="585"/>
        <end position="602"/>
    </location>
</feature>
<dbReference type="AlphaFoldDB" id="A0A0H1BSP1"/>
<accession>A0A0H1BSP1</accession>
<feature type="region of interest" description="Disordered" evidence="6">
    <location>
        <begin position="1096"/>
        <end position="1166"/>
    </location>
</feature>
<evidence type="ECO:0000313" key="9">
    <source>
        <dbReference type="Proteomes" id="UP000053573"/>
    </source>
</evidence>
<feature type="compositionally biased region" description="Low complexity" evidence="6">
    <location>
        <begin position="348"/>
        <end position="363"/>
    </location>
</feature>
<feature type="domain" description="Ubiquitin-like protease family profile" evidence="7">
    <location>
        <begin position="691"/>
        <end position="1022"/>
    </location>
</feature>
<feature type="compositionally biased region" description="Basic and acidic residues" evidence="6">
    <location>
        <begin position="370"/>
        <end position="380"/>
    </location>
</feature>
<keyword evidence="4" id="KW-0833">Ubl conjugation pathway</keyword>
<keyword evidence="5" id="KW-0378">Hydrolase</keyword>
<evidence type="ECO:0000256" key="4">
    <source>
        <dbReference type="ARBA" id="ARBA00022786"/>
    </source>
</evidence>
<dbReference type="GO" id="GO:0006508">
    <property type="term" value="P:proteolysis"/>
    <property type="evidence" value="ECO:0007669"/>
    <property type="project" value="UniProtKB-KW"/>
</dbReference>
<feature type="region of interest" description="Disordered" evidence="6">
    <location>
        <begin position="183"/>
        <end position="221"/>
    </location>
</feature>
<organism evidence="8 9">
    <name type="scientific">Blastomyces silverae</name>
    <dbReference type="NCBI Taxonomy" id="2060906"/>
    <lineage>
        <taxon>Eukaryota</taxon>
        <taxon>Fungi</taxon>
        <taxon>Dikarya</taxon>
        <taxon>Ascomycota</taxon>
        <taxon>Pezizomycotina</taxon>
        <taxon>Eurotiomycetes</taxon>
        <taxon>Eurotiomycetidae</taxon>
        <taxon>Onygenales</taxon>
        <taxon>Ajellomycetaceae</taxon>
        <taxon>Blastomyces</taxon>
    </lineage>
</organism>
<feature type="compositionally biased region" description="Basic and acidic residues" evidence="6">
    <location>
        <begin position="1126"/>
        <end position="1140"/>
    </location>
</feature>
<dbReference type="PANTHER" id="PTHR46896:SF3">
    <property type="entry name" value="FI06413P-RELATED"/>
    <property type="match status" value="1"/>
</dbReference>
<evidence type="ECO:0000256" key="6">
    <source>
        <dbReference type="SAM" id="MobiDB-lite"/>
    </source>
</evidence>
<evidence type="ECO:0000256" key="1">
    <source>
        <dbReference type="ARBA" id="ARBA00005234"/>
    </source>
</evidence>
<dbReference type="InterPro" id="IPR038765">
    <property type="entry name" value="Papain-like_cys_pep_sf"/>
</dbReference>
<keyword evidence="3" id="KW-0645">Protease</keyword>
<evidence type="ECO:0000256" key="3">
    <source>
        <dbReference type="ARBA" id="ARBA00022670"/>
    </source>
</evidence>
<feature type="region of interest" description="Disordered" evidence="6">
    <location>
        <begin position="865"/>
        <end position="904"/>
    </location>
</feature>
<feature type="compositionally biased region" description="Polar residues" evidence="6">
    <location>
        <begin position="649"/>
        <end position="661"/>
    </location>
</feature>
<evidence type="ECO:0000256" key="2">
    <source>
        <dbReference type="ARBA" id="ARBA00022553"/>
    </source>
</evidence>
<feature type="region of interest" description="Disordered" evidence="6">
    <location>
        <begin position="14"/>
        <end position="117"/>
    </location>
</feature>
<comment type="caution">
    <text evidence="8">The sequence shown here is derived from an EMBL/GenBank/DDBJ whole genome shotgun (WGS) entry which is preliminary data.</text>
</comment>
<sequence>MKWLYKLSHLVWPENTPSSTAQEPRTRELSRRRRRRRRRHAAHGVEDIPAPLQMSGVSNQLSPTNGQMSNTFQFSQLGKDASGIRPDTSSPRDNSNHTSGFTLKRGGIKTTPQNEEELQEERRLFGGSSRRDPNAVRITPGALLRKGRAGTDLKSFENFTPRNTLLSTFRGKQIDTFAGRHLDNATQPDSRVQGASGPIRELEEGSRPRKRRKTDETQAPAEVIEVNDDDSIIHAEVPSSTQPRTYSLSHLSQNSPLINHRASTNQKESITHEFWNVESRMQDFKNKKPRAPDLTEDELFTMQAKAQRLGKKIGTSVARPGGSSLSRPSERMVAVEISPIDNLDGAGAAEAESQGAAGSLAGSTVQTDGQLRDSHTRESPDALQGDKTVPESWRSGVKDRLGRMPGDISPTNFSIVKKDRKRADRRHKIPPNHTPSFSVTMFDNKVETVEEQCTLIVKNRTFIVTSDTGSWVSKEFSIEKINRVWHGGPRVAVKFPMASGSTDDLNLQFSSEKEAVEYCNLMGELNDNVKLRDKGSEWMENMFKRSLKERQENRQPQPGSSKRGSPQYDHIDDAAQPSTQPKRQKLSERLLDGDGTTRKSPLEDSLQSHGPGQHAQVDMSPLSHGHPDVDRPIIIPVKKYSPTVGLRVTRSQEQRQPTTITSDHESSPSPHRDTRMWSKPLVYPPKGKRRAEVEFHDLERLADEKYLNDNLIGLYLRFLEHHMEIKRPDLATRVYFFNSYFFASLTNTPKGVRGINYQAVEKWTRNVDLFSYDYIVVPINENEHWYMAIICNLRALCHTESISEHDEPESDKVAHDSPRRQGSADLGNRDKRQNDEAVLQPGENNNTVAQTLEHGNDQLLQKDFDSMSLSDNGPEVNTQQNDTSPLKGFETLDRNEWPDEGENGPLVSIVQTEEESDVAPQSDQLKSLRSGKLRGFEAQAKKSPRKLPCDPKEPIIITFDSLGCSRYPTMKILRQYIEEEGKAKRSLTVDTKTIRGMVARQIPHQSNYWDCGLYLLAYLEKFMWDPDMFISRLVRKEMSEYYDWPPMKSGILRRRLRNFLLKLHEEEERSKRNEAGEERKLIDTDPLKILLVDEPPAEVPQGEPSTSNHSLGLKQHPETSPNPRTLDNKPLVHDSEEESRQATPTPAATRLDQNEQVQTSTDPAILEDEAIQHSEAKSLLEGILFYGGQDSTNNENISEIPRTPSPRIEVRVSGVGIPDSSSHNKSPSSYTRRLQGQDQEILDGIE</sequence>
<dbReference type="InterPro" id="IPR003653">
    <property type="entry name" value="Peptidase_C48_C"/>
</dbReference>
<gene>
    <name evidence="8" type="ORF">EMPG_09589</name>
</gene>
<protein>
    <recommendedName>
        <fullName evidence="7">Ubiquitin-like protease family profile domain-containing protein</fullName>
    </recommendedName>
</protein>
<feature type="compositionally biased region" description="Polar residues" evidence="6">
    <location>
        <begin position="554"/>
        <end position="564"/>
    </location>
</feature>
<feature type="compositionally biased region" description="Polar residues" evidence="6">
    <location>
        <begin position="867"/>
        <end position="884"/>
    </location>
</feature>
<dbReference type="GO" id="GO:0016926">
    <property type="term" value="P:protein desumoylation"/>
    <property type="evidence" value="ECO:0007669"/>
    <property type="project" value="TreeGrafter"/>
</dbReference>
<feature type="compositionally biased region" description="Basic and acidic residues" evidence="6">
    <location>
        <begin position="662"/>
        <end position="676"/>
    </location>
</feature>
<dbReference type="GO" id="GO:0070139">
    <property type="term" value="F:SUMO-specific endopeptidase activity"/>
    <property type="evidence" value="ECO:0007669"/>
    <property type="project" value="TreeGrafter"/>
</dbReference>